<evidence type="ECO:0000256" key="6">
    <source>
        <dbReference type="ARBA" id="ARBA00022695"/>
    </source>
</evidence>
<dbReference type="Gene3D" id="3.30.460.10">
    <property type="entry name" value="Beta Polymerase, domain 2"/>
    <property type="match status" value="1"/>
</dbReference>
<evidence type="ECO:0000256" key="9">
    <source>
        <dbReference type="ARBA" id="ARBA00022842"/>
    </source>
</evidence>
<dbReference type="Pfam" id="PF01743">
    <property type="entry name" value="PolyA_pol"/>
    <property type="match status" value="1"/>
</dbReference>
<keyword evidence="16" id="KW-1185">Reference proteome</keyword>
<dbReference type="Proteomes" id="UP000427906">
    <property type="component" value="Chromosome"/>
</dbReference>
<feature type="domain" description="Poly A polymerase head" evidence="12">
    <location>
        <begin position="19"/>
        <end position="130"/>
    </location>
</feature>
<dbReference type="SUPFAM" id="SSF81891">
    <property type="entry name" value="Poly A polymerase C-terminal region-like"/>
    <property type="match status" value="1"/>
</dbReference>
<dbReference type="InterPro" id="IPR002646">
    <property type="entry name" value="PolA_pol_head_dom"/>
</dbReference>
<dbReference type="GO" id="GO:0046872">
    <property type="term" value="F:metal ion binding"/>
    <property type="evidence" value="ECO:0007669"/>
    <property type="project" value="UniProtKB-KW"/>
</dbReference>
<keyword evidence="6" id="KW-0548">Nucleotidyltransferase</keyword>
<evidence type="ECO:0000256" key="1">
    <source>
        <dbReference type="ARBA" id="ARBA00001946"/>
    </source>
</evidence>
<dbReference type="InterPro" id="IPR032828">
    <property type="entry name" value="PolyA_RNA-bd"/>
</dbReference>
<dbReference type="PANTHER" id="PTHR47545">
    <property type="entry name" value="MULTIFUNCTIONAL CCA PROTEIN"/>
    <property type="match status" value="1"/>
</dbReference>
<dbReference type="InterPro" id="IPR043519">
    <property type="entry name" value="NT_sf"/>
</dbReference>
<dbReference type="PANTHER" id="PTHR47545:SF2">
    <property type="entry name" value="CC-ADDING TRNA NUCLEOTIDYLTRANSFERASE"/>
    <property type="match status" value="1"/>
</dbReference>
<keyword evidence="5" id="KW-0819">tRNA processing</keyword>
<evidence type="ECO:0000256" key="10">
    <source>
        <dbReference type="ARBA" id="ARBA00022884"/>
    </source>
</evidence>
<dbReference type="Gene3D" id="1.10.3090.10">
    <property type="entry name" value="cca-adding enzyme, domain 2"/>
    <property type="match status" value="2"/>
</dbReference>
<feature type="domain" description="HD" evidence="13">
    <location>
        <begin position="230"/>
        <end position="334"/>
    </location>
</feature>
<dbReference type="AlphaFoldDB" id="A0A5K7YV46"/>
<dbReference type="GO" id="GO:0000049">
    <property type="term" value="F:tRNA binding"/>
    <property type="evidence" value="ECO:0007669"/>
    <property type="project" value="UniProtKB-KW"/>
</dbReference>
<evidence type="ECO:0000256" key="2">
    <source>
        <dbReference type="ARBA" id="ARBA00007265"/>
    </source>
</evidence>
<dbReference type="GO" id="GO:0000166">
    <property type="term" value="F:nucleotide binding"/>
    <property type="evidence" value="ECO:0007669"/>
    <property type="project" value="UniProtKB-KW"/>
</dbReference>
<evidence type="ECO:0000259" key="14">
    <source>
        <dbReference type="Pfam" id="PF12627"/>
    </source>
</evidence>
<feature type="domain" description="tRNA nucleotidyltransferase/poly(A) polymerase RNA and SrmB- binding" evidence="14">
    <location>
        <begin position="156"/>
        <end position="216"/>
    </location>
</feature>
<sequence length="470" mass="51443">MNGLTNITLDFLPDRPDGVYLVGGTVRDLLAGRSPTDIDLVVSGDITGVAGHIAARTGGRVIDLGKNGFAVLRVASPDTIIDITPLAHPSIEADLQQRDFTINAMAYDLKARRLVDCTGGQADMQNQTVRMVSPTAFEKDPARLVRAYRMAATLHFSIDAGTQDAIGRHRHLVTGVAGERVWAELVKIFGTADSGPVVMRMAASGLLTAIFPELQAAVGCTQNRHHQFDVFDHSLRVYTRLEALLADFDSHFPDLTATEDAAKLHGHAAMLKYSALLHDAGKPATRSVDSRGRVGFPGHAAKSADITAGVSRRLRLSNRQRHVSDAIIRHHIRPLFLYLASENGTLGRRGMIRFFNRCGDLALPIIVHAMADIMAKSEVLQARDNGFIFFCDRLVAAYVDTRRRKAAVPPLISGRDLIAVLGLSPSPRFKSILREVDERRLSGELTTRDQALEWVGTHLLPHDVSRRAED</sequence>
<dbReference type="RefSeq" id="WP_155320222.1">
    <property type="nucleotide sequence ID" value="NZ_AP021874.1"/>
</dbReference>
<accession>A0A5K7YV46</accession>
<evidence type="ECO:0000256" key="4">
    <source>
        <dbReference type="ARBA" id="ARBA00022679"/>
    </source>
</evidence>
<dbReference type="Pfam" id="PF01966">
    <property type="entry name" value="HD"/>
    <property type="match status" value="1"/>
</dbReference>
<evidence type="ECO:0000259" key="12">
    <source>
        <dbReference type="Pfam" id="PF01743"/>
    </source>
</evidence>
<dbReference type="InterPro" id="IPR006674">
    <property type="entry name" value="HD_domain"/>
</dbReference>
<comment type="cofactor">
    <cofactor evidence="1">
        <name>Mg(2+)</name>
        <dbReference type="ChEBI" id="CHEBI:18420"/>
    </cofactor>
</comment>
<keyword evidence="4 11" id="KW-0808">Transferase</keyword>
<evidence type="ECO:0000256" key="5">
    <source>
        <dbReference type="ARBA" id="ARBA00022694"/>
    </source>
</evidence>
<evidence type="ECO:0000259" key="13">
    <source>
        <dbReference type="Pfam" id="PF01966"/>
    </source>
</evidence>
<dbReference type="GO" id="GO:0008033">
    <property type="term" value="P:tRNA processing"/>
    <property type="evidence" value="ECO:0007669"/>
    <property type="project" value="UniProtKB-KW"/>
</dbReference>
<reference evidence="15 16" key="1">
    <citation type="submission" date="2019-11" db="EMBL/GenBank/DDBJ databases">
        <title>Comparative genomics of hydrocarbon-degrading Desulfosarcina strains.</title>
        <authorList>
            <person name="Watanabe M."/>
            <person name="Kojima H."/>
            <person name="Fukui M."/>
        </authorList>
    </citation>
    <scope>NUCLEOTIDE SEQUENCE [LARGE SCALE GENOMIC DNA]</scope>
    <source>
        <strain evidence="15 16">PL12</strain>
    </source>
</reference>
<dbReference type="EMBL" id="AP021874">
    <property type="protein sequence ID" value="BBO72538.1"/>
    <property type="molecule type" value="Genomic_DNA"/>
</dbReference>
<comment type="similarity">
    <text evidence="2 11">Belongs to the tRNA nucleotidyltransferase/poly(A) polymerase family.</text>
</comment>
<evidence type="ECO:0000313" key="15">
    <source>
        <dbReference type="EMBL" id="BBO72538.1"/>
    </source>
</evidence>
<protein>
    <submittedName>
        <fullName evidence="15">tRNA nucleotidyltransferase</fullName>
    </submittedName>
</protein>
<keyword evidence="9" id="KW-0460">Magnesium</keyword>
<evidence type="ECO:0000256" key="7">
    <source>
        <dbReference type="ARBA" id="ARBA00022723"/>
    </source>
</evidence>
<dbReference type="CDD" id="cd00077">
    <property type="entry name" value="HDc"/>
    <property type="match status" value="1"/>
</dbReference>
<dbReference type="Pfam" id="PF12627">
    <property type="entry name" value="PolyA_pol_RNAbd"/>
    <property type="match status" value="1"/>
</dbReference>
<dbReference type="CDD" id="cd05398">
    <property type="entry name" value="NT_ClassII-CCAase"/>
    <property type="match status" value="1"/>
</dbReference>
<keyword evidence="3" id="KW-0820">tRNA-binding</keyword>
<name>A0A5K7YV46_9BACT</name>
<organism evidence="15 16">
    <name type="scientific">Desulfosarcina alkanivorans</name>
    <dbReference type="NCBI Taxonomy" id="571177"/>
    <lineage>
        <taxon>Bacteria</taxon>
        <taxon>Pseudomonadati</taxon>
        <taxon>Thermodesulfobacteriota</taxon>
        <taxon>Desulfobacteria</taxon>
        <taxon>Desulfobacterales</taxon>
        <taxon>Desulfosarcinaceae</taxon>
        <taxon>Desulfosarcina</taxon>
    </lineage>
</organism>
<dbReference type="SUPFAM" id="SSF81301">
    <property type="entry name" value="Nucleotidyltransferase"/>
    <property type="match status" value="1"/>
</dbReference>
<evidence type="ECO:0000313" key="16">
    <source>
        <dbReference type="Proteomes" id="UP000427906"/>
    </source>
</evidence>
<evidence type="ECO:0000256" key="3">
    <source>
        <dbReference type="ARBA" id="ARBA00022555"/>
    </source>
</evidence>
<keyword evidence="10 11" id="KW-0694">RNA-binding</keyword>
<keyword evidence="7" id="KW-0479">Metal-binding</keyword>
<proteinExistence type="inferred from homology"/>
<evidence type="ECO:0000256" key="8">
    <source>
        <dbReference type="ARBA" id="ARBA00022741"/>
    </source>
</evidence>
<evidence type="ECO:0000256" key="11">
    <source>
        <dbReference type="RuleBase" id="RU003953"/>
    </source>
</evidence>
<dbReference type="KEGG" id="dalk:DSCA_64680"/>
<dbReference type="GO" id="GO:0016779">
    <property type="term" value="F:nucleotidyltransferase activity"/>
    <property type="evidence" value="ECO:0007669"/>
    <property type="project" value="UniProtKB-KW"/>
</dbReference>
<dbReference type="OrthoDB" id="9805698at2"/>
<gene>
    <name evidence="15" type="ORF">DSCA_64680</name>
</gene>
<keyword evidence="8" id="KW-0547">Nucleotide-binding</keyword>
<dbReference type="InterPro" id="IPR050124">
    <property type="entry name" value="tRNA_CCA-adding_enzyme"/>
</dbReference>
<dbReference type="InterPro" id="IPR003607">
    <property type="entry name" value="HD/PDEase_dom"/>
</dbReference>